<reference evidence="1" key="1">
    <citation type="submission" date="2018-11" db="EMBL/GenBank/DDBJ databases">
        <authorList>
            <consortium name="Pathogen Informatics"/>
        </authorList>
    </citation>
    <scope>NUCLEOTIDE SEQUENCE</scope>
</reference>
<evidence type="ECO:0000313" key="1">
    <source>
        <dbReference type="EMBL" id="VEL26894.1"/>
    </source>
</evidence>
<comment type="caution">
    <text evidence="1">The sequence shown here is derived from an EMBL/GenBank/DDBJ whole genome shotgun (WGS) entry which is preliminary data.</text>
</comment>
<protein>
    <submittedName>
        <fullName evidence="1">Uncharacterized protein</fullName>
    </submittedName>
</protein>
<dbReference type="AlphaFoldDB" id="A0A3S5A3R1"/>
<keyword evidence="2" id="KW-1185">Reference proteome</keyword>
<dbReference type="EMBL" id="CAAALY010083481">
    <property type="protein sequence ID" value="VEL26894.1"/>
    <property type="molecule type" value="Genomic_DNA"/>
</dbReference>
<evidence type="ECO:0000313" key="2">
    <source>
        <dbReference type="Proteomes" id="UP000784294"/>
    </source>
</evidence>
<accession>A0A3S5A3R1</accession>
<dbReference type="Proteomes" id="UP000784294">
    <property type="component" value="Unassembled WGS sequence"/>
</dbReference>
<proteinExistence type="predicted"/>
<gene>
    <name evidence="1" type="ORF">PXEA_LOCUS20334</name>
</gene>
<organism evidence="1 2">
    <name type="scientific">Protopolystoma xenopodis</name>
    <dbReference type="NCBI Taxonomy" id="117903"/>
    <lineage>
        <taxon>Eukaryota</taxon>
        <taxon>Metazoa</taxon>
        <taxon>Spiralia</taxon>
        <taxon>Lophotrochozoa</taxon>
        <taxon>Platyhelminthes</taxon>
        <taxon>Monogenea</taxon>
        <taxon>Polyopisthocotylea</taxon>
        <taxon>Polystomatidea</taxon>
        <taxon>Polystomatidae</taxon>
        <taxon>Protopolystoma</taxon>
    </lineage>
</organism>
<sequence length="69" mass="7230">MSFVNSFDPNEPTGFELGLELGLNCVRGPCGDVLSSPALAACLKDMVSALDSPLGRPSGIYPTSSRRSK</sequence>
<name>A0A3S5A3R1_9PLAT</name>